<dbReference type="RefSeq" id="WP_015904371.1">
    <property type="nucleotide sequence ID" value="NC_012108.1"/>
</dbReference>
<reference evidence="11 12" key="1">
    <citation type="journal article" date="2009" name="Environ. Microbiol.">
        <title>Genome sequence of Desulfobacterium autotrophicum HRM2, a marine sulfate reducer oxidizing organic carbon completely to carbon dioxide.</title>
        <authorList>
            <person name="Strittmatter A.W."/>
            <person name="Liesegang H."/>
            <person name="Rabus R."/>
            <person name="Decker I."/>
            <person name="Amann J."/>
            <person name="Andres S."/>
            <person name="Henne A."/>
            <person name="Fricke W.F."/>
            <person name="Martinez-Arias R."/>
            <person name="Bartels D."/>
            <person name="Goesmann A."/>
            <person name="Krause L."/>
            <person name="Puehler A."/>
            <person name="Klenk H.P."/>
            <person name="Richter M."/>
            <person name="Schuler M."/>
            <person name="Gloeckner F.O."/>
            <person name="Meyerdierks A."/>
            <person name="Gottschalk G."/>
            <person name="Amann R."/>
        </authorList>
    </citation>
    <scope>NUCLEOTIDE SEQUENCE [LARGE SCALE GENOMIC DNA]</scope>
    <source>
        <strain evidence="12">ATCC 43914 / DSM 3382 / HRM2</strain>
    </source>
</reference>
<evidence type="ECO:0000256" key="6">
    <source>
        <dbReference type="ARBA" id="ARBA00023160"/>
    </source>
</evidence>
<dbReference type="HAMAP" id="MF_01815">
    <property type="entry name" value="FabH"/>
    <property type="match status" value="1"/>
</dbReference>
<comment type="catalytic activity">
    <reaction evidence="8">
        <text>malonyl-[ACP] + acetyl-CoA + H(+) = 3-oxobutanoyl-[ACP] + CO2 + CoA</text>
        <dbReference type="Rhea" id="RHEA:12080"/>
        <dbReference type="Rhea" id="RHEA-COMP:9623"/>
        <dbReference type="Rhea" id="RHEA-COMP:9625"/>
        <dbReference type="ChEBI" id="CHEBI:15378"/>
        <dbReference type="ChEBI" id="CHEBI:16526"/>
        <dbReference type="ChEBI" id="CHEBI:57287"/>
        <dbReference type="ChEBI" id="CHEBI:57288"/>
        <dbReference type="ChEBI" id="CHEBI:78449"/>
        <dbReference type="ChEBI" id="CHEBI:78450"/>
        <dbReference type="EC" id="2.3.1.180"/>
    </reaction>
</comment>
<dbReference type="PANTHER" id="PTHR43091:SF1">
    <property type="entry name" value="BETA-KETOACYL-[ACYL-CARRIER-PROTEIN] SYNTHASE III, CHLOROPLASTIC"/>
    <property type="match status" value="1"/>
</dbReference>
<proteinExistence type="inferred from homology"/>
<dbReference type="InterPro" id="IPR013747">
    <property type="entry name" value="ACP_syn_III_C"/>
</dbReference>
<evidence type="ECO:0000313" key="11">
    <source>
        <dbReference type="EMBL" id="ACN15606.1"/>
    </source>
</evidence>
<comment type="similarity">
    <text evidence="1 8">Belongs to the thiolase-like superfamily. FabH family.</text>
</comment>
<keyword evidence="3 8" id="KW-0808">Transferase</keyword>
<accession>C0QGV7</accession>
<dbReference type="Pfam" id="PF08545">
    <property type="entry name" value="ACP_syn_III"/>
    <property type="match status" value="1"/>
</dbReference>
<evidence type="ECO:0000256" key="2">
    <source>
        <dbReference type="ARBA" id="ARBA00022516"/>
    </source>
</evidence>
<dbReference type="EC" id="2.3.1.180" evidence="8"/>
<dbReference type="UniPathway" id="UPA00094"/>
<feature type="active site" evidence="8">
    <location>
        <position position="292"/>
    </location>
</feature>
<feature type="active site" evidence="8">
    <location>
        <position position="115"/>
    </location>
</feature>
<evidence type="ECO:0000256" key="5">
    <source>
        <dbReference type="ARBA" id="ARBA00023098"/>
    </source>
</evidence>
<dbReference type="PANTHER" id="PTHR43091">
    <property type="entry name" value="3-OXOACYL-[ACYL-CARRIER-PROTEIN] SYNTHASE"/>
    <property type="match status" value="1"/>
</dbReference>
<comment type="pathway">
    <text evidence="8">Lipid metabolism; fatty acid biosynthesis.</text>
</comment>
<keyword evidence="6 8" id="KW-0275">Fatty acid biosynthesis</keyword>
<keyword evidence="4 8" id="KW-0276">Fatty acid metabolism</keyword>
<feature type="domain" description="Beta-ketoacyl-[acyl-carrier-protein] synthase III N-terminal" evidence="10">
    <location>
        <begin position="109"/>
        <end position="191"/>
    </location>
</feature>
<evidence type="ECO:0000259" key="9">
    <source>
        <dbReference type="Pfam" id="PF08541"/>
    </source>
</evidence>
<sequence length="337" mass="36958">MKKSIIRATGRALPSRLVTNEDLTKMMDTSDEWIRQRTGIEQRYWIPEGEEMGVSDLGLDASKIALERAGWTPEDLDFIIFATLSPDIFFPGSGCLLQAKLGLNSTPTLDIRQQCTGFLYGLATADAYIKSGLAKKVLVVGAEVHSTGLDKSTRGRDVTVIFGDGAGAICVEGVETDENVGVLAACLHTDGSGADSLMTELPASRLPERMPQGVPMDDARYFPVMDGKKVFKKAVRKLPEVTKEVLDKADISLDQIDMFFPHQANLRINQAYQQFMKIDEAKVFNNIQRYGNTTAASIPIALDEALEQNRVGKKNDTVLFLGLGAGLTWGGVLYRFM</sequence>
<dbReference type="Gene3D" id="3.40.47.10">
    <property type="match status" value="1"/>
</dbReference>
<evidence type="ECO:0000256" key="7">
    <source>
        <dbReference type="ARBA" id="ARBA00023268"/>
    </source>
</evidence>
<dbReference type="GO" id="GO:0006633">
    <property type="term" value="P:fatty acid biosynthetic process"/>
    <property type="evidence" value="ECO:0007669"/>
    <property type="project" value="UniProtKB-UniRule"/>
</dbReference>
<organism evidence="11 12">
    <name type="scientific">Desulforapulum autotrophicum (strain ATCC 43914 / DSM 3382 / VKM B-1955 / HRM2)</name>
    <name type="common">Desulfobacterium autotrophicum</name>
    <dbReference type="NCBI Taxonomy" id="177437"/>
    <lineage>
        <taxon>Bacteria</taxon>
        <taxon>Pseudomonadati</taxon>
        <taxon>Thermodesulfobacteriota</taxon>
        <taxon>Desulfobacteria</taxon>
        <taxon>Desulfobacterales</taxon>
        <taxon>Desulfobacteraceae</taxon>
        <taxon>Desulforapulum</taxon>
    </lineage>
</organism>
<dbReference type="GO" id="GO:0004315">
    <property type="term" value="F:3-oxoacyl-[acyl-carrier-protein] synthase activity"/>
    <property type="evidence" value="ECO:0007669"/>
    <property type="project" value="InterPro"/>
</dbReference>
<evidence type="ECO:0000256" key="4">
    <source>
        <dbReference type="ARBA" id="ARBA00022832"/>
    </source>
</evidence>
<dbReference type="AlphaFoldDB" id="C0QGV7"/>
<keyword evidence="12" id="KW-1185">Reference proteome</keyword>
<evidence type="ECO:0000313" key="12">
    <source>
        <dbReference type="Proteomes" id="UP000000442"/>
    </source>
</evidence>
<feature type="domain" description="Beta-ketoacyl-[acyl-carrier-protein] synthase III C-terminal" evidence="9">
    <location>
        <begin position="246"/>
        <end position="335"/>
    </location>
</feature>
<evidence type="ECO:0000256" key="1">
    <source>
        <dbReference type="ARBA" id="ARBA00008642"/>
    </source>
</evidence>
<evidence type="ECO:0000256" key="8">
    <source>
        <dbReference type="HAMAP-Rule" id="MF_01815"/>
    </source>
</evidence>
<comment type="domain">
    <text evidence="8">The last Arg residue of the ACP-binding site is essential for the weak association between ACP/AcpP and FabH.</text>
</comment>
<gene>
    <name evidence="11" type="primary">fabH2</name>
    <name evidence="8" type="synonym">fabH</name>
    <name evidence="11" type="ordered locus">HRM2_25120</name>
</gene>
<dbReference type="InterPro" id="IPR016039">
    <property type="entry name" value="Thiolase-like"/>
</dbReference>
<feature type="region of interest" description="ACP-binding" evidence="8">
    <location>
        <begin position="263"/>
        <end position="267"/>
    </location>
</feature>
<dbReference type="eggNOG" id="COG0332">
    <property type="taxonomic scope" value="Bacteria"/>
</dbReference>
<dbReference type="SUPFAM" id="SSF53901">
    <property type="entry name" value="Thiolase-like"/>
    <property type="match status" value="1"/>
</dbReference>
<feature type="active site" evidence="8">
    <location>
        <position position="262"/>
    </location>
</feature>
<keyword evidence="7 8" id="KW-0511">Multifunctional enzyme</keyword>
<keyword evidence="5 8" id="KW-0443">Lipid metabolism</keyword>
<comment type="subcellular location">
    <subcellularLocation>
        <location evidence="8">Cytoplasm</location>
    </subcellularLocation>
</comment>
<dbReference type="InterPro" id="IPR013751">
    <property type="entry name" value="ACP_syn_III_N"/>
</dbReference>
<dbReference type="CDD" id="cd00830">
    <property type="entry name" value="KAS_III"/>
    <property type="match status" value="1"/>
</dbReference>
<dbReference type="STRING" id="177437.HRM2_25120"/>
<dbReference type="NCBIfam" id="NF006829">
    <property type="entry name" value="PRK09352.1"/>
    <property type="match status" value="1"/>
</dbReference>
<protein>
    <recommendedName>
        <fullName evidence="8">Beta-ketoacyl-[acyl-carrier-protein] synthase III</fullName>
        <shortName evidence="8">Beta-ketoacyl-ACP synthase III</shortName>
        <shortName evidence="8">KAS III</shortName>
        <ecNumber evidence="8">2.3.1.180</ecNumber>
    </recommendedName>
    <alternativeName>
        <fullName evidence="8">3-oxoacyl-[acyl-carrier-protein] synthase 3</fullName>
    </alternativeName>
    <alternativeName>
        <fullName evidence="8">3-oxoacyl-[acyl-carrier-protein] synthase III</fullName>
    </alternativeName>
</protein>
<name>C0QGV7_DESAH</name>
<dbReference type="GO" id="GO:0033818">
    <property type="term" value="F:beta-ketoacyl-acyl-carrier-protein synthase III activity"/>
    <property type="evidence" value="ECO:0007669"/>
    <property type="project" value="UniProtKB-UniRule"/>
</dbReference>
<dbReference type="HOGENOM" id="CLU_039592_4_1_7"/>
<dbReference type="KEGG" id="dat:HRM2_25120"/>
<dbReference type="Proteomes" id="UP000000442">
    <property type="component" value="Chromosome"/>
</dbReference>
<dbReference type="NCBIfam" id="TIGR00747">
    <property type="entry name" value="fabH"/>
    <property type="match status" value="1"/>
</dbReference>
<comment type="function">
    <text evidence="8">Catalyzes the condensation reaction of fatty acid synthesis by the addition to an acyl acceptor of two carbons from malonyl-ACP. Catalyzes the first condensation reaction which initiates fatty acid synthesis and may therefore play a role in governing the total rate of fatty acid production. Possesses both acetoacetyl-ACP synthase and acetyl transacylase activities. Its substrate specificity determines the biosynthesis of branched-chain and/or straight-chain of fatty acids.</text>
</comment>
<dbReference type="GO" id="GO:0005737">
    <property type="term" value="C:cytoplasm"/>
    <property type="evidence" value="ECO:0007669"/>
    <property type="project" value="UniProtKB-SubCell"/>
</dbReference>
<evidence type="ECO:0000259" key="10">
    <source>
        <dbReference type="Pfam" id="PF08545"/>
    </source>
</evidence>
<evidence type="ECO:0000256" key="3">
    <source>
        <dbReference type="ARBA" id="ARBA00022679"/>
    </source>
</evidence>
<dbReference type="Pfam" id="PF08541">
    <property type="entry name" value="ACP_syn_III_C"/>
    <property type="match status" value="1"/>
</dbReference>
<dbReference type="OrthoDB" id="9815506at2"/>
<comment type="subunit">
    <text evidence="8">Homodimer.</text>
</comment>
<keyword evidence="8 11" id="KW-0012">Acyltransferase</keyword>
<dbReference type="EMBL" id="CP001087">
    <property type="protein sequence ID" value="ACN15606.1"/>
    <property type="molecule type" value="Genomic_DNA"/>
</dbReference>
<dbReference type="InterPro" id="IPR004655">
    <property type="entry name" value="FabH"/>
</dbReference>
<keyword evidence="2 8" id="KW-0444">Lipid biosynthesis</keyword>
<keyword evidence="8" id="KW-0963">Cytoplasm</keyword>